<keyword evidence="3" id="KW-1133">Transmembrane helix</keyword>
<accession>W7UDM2</accession>
<dbReference type="OrthoDB" id="2079159at2"/>
<dbReference type="Proteomes" id="UP000019365">
    <property type="component" value="Unassembled WGS sequence"/>
</dbReference>
<keyword evidence="3" id="KW-0812">Transmembrane</keyword>
<evidence type="ECO:0000256" key="3">
    <source>
        <dbReference type="SAM" id="Phobius"/>
    </source>
</evidence>
<sequence length="529" mass="59901">MAKNNDRNLNVTIKNQSDSDNEVVISVSSILKQMKRLLATWLAASVMAGVLGVALSAIITFSSKTPARALVSFTYPNIEKGLDPAGRKFEIETMKNPVVIERALTKLDIDLEKLEDVRSNVSFDSKIPDDAYDKLTAYYSVMDKATTGSLSAAQAMLDTKYYPTQFTVYFDFGKAGFDRKTGVEVLNTMLDCYTDYFYEQYGYNEALGAAVNANEYENYDYAQQIDLFRDSLRKVRSYLNKLSNDDNTTFRSSVTGYSFKDISEYAKTVSSIDLDRISSYISINNVTKNKDEALAYYDFKIENLKRDKDEYTERLEAINNSISQYEKDHIYIFGNGTEGTNTESTVHSEQYDLLFRQKTSAQNELAETKQDIKYYEQRRDDLKNNKNSSTVNVERVEADIASLSEKVANIVDLTEKTADDYYENVQFAHAYNILIPASRSVGAGIKDAIINSIKPLFVVEALIFFIYLVAAFVSAFKKDNRKAFADGDDDDDDDDDDEDETDLEEVIEAVEEEAEKAEKKAVKKNGRKK</sequence>
<evidence type="ECO:0000256" key="2">
    <source>
        <dbReference type="SAM" id="MobiDB-lite"/>
    </source>
</evidence>
<name>W7UDM2_RUMFL</name>
<comment type="caution">
    <text evidence="4">The sequence shown here is derived from an EMBL/GenBank/DDBJ whole genome shotgun (WGS) entry which is preliminary data.</text>
</comment>
<keyword evidence="5" id="KW-1185">Reference proteome</keyword>
<dbReference type="PATRIC" id="fig|1341157.4.peg.2000"/>
<proteinExistence type="predicted"/>
<protein>
    <submittedName>
        <fullName evidence="4">Uncharacterized protein</fullName>
    </submittedName>
</protein>
<organism evidence="4 5">
    <name type="scientific">Ruminococcus flavefaciens 007c</name>
    <dbReference type="NCBI Taxonomy" id="1341157"/>
    <lineage>
        <taxon>Bacteria</taxon>
        <taxon>Bacillati</taxon>
        <taxon>Bacillota</taxon>
        <taxon>Clostridia</taxon>
        <taxon>Eubacteriales</taxon>
        <taxon>Oscillospiraceae</taxon>
        <taxon>Ruminococcus</taxon>
    </lineage>
</organism>
<evidence type="ECO:0000256" key="1">
    <source>
        <dbReference type="SAM" id="Coils"/>
    </source>
</evidence>
<feature type="transmembrane region" description="Helical" evidence="3">
    <location>
        <begin position="38"/>
        <end position="61"/>
    </location>
</feature>
<feature type="transmembrane region" description="Helical" evidence="3">
    <location>
        <begin position="456"/>
        <end position="476"/>
    </location>
</feature>
<reference evidence="4 5" key="1">
    <citation type="journal article" date="2014" name="PLoS ONE">
        <title>Rumen cellulosomics: divergent fiber-degrading strategies revealed by comparative genome-wide analysis of six ruminococcal strains.</title>
        <authorList>
            <person name="Dassa B."/>
            <person name="Borovok I."/>
            <person name="Ruimy-Israeli V."/>
            <person name="Lamed R."/>
            <person name="Flint H.J."/>
            <person name="Duncan S.H."/>
            <person name="Henrissat B."/>
            <person name="Coutinho P."/>
            <person name="Morrison M."/>
            <person name="Mosoni P."/>
            <person name="Yeoman C.J."/>
            <person name="White B.A."/>
            <person name="Bayer E.A."/>
        </authorList>
    </citation>
    <scope>NUCLEOTIDE SEQUENCE [LARGE SCALE GENOMIC DNA]</scope>
    <source>
        <strain evidence="4 5">007c</strain>
    </source>
</reference>
<dbReference type="AlphaFoldDB" id="W7UDM2"/>
<dbReference type="EMBL" id="ATAX01000026">
    <property type="protein sequence ID" value="EWM53231.1"/>
    <property type="molecule type" value="Genomic_DNA"/>
</dbReference>
<feature type="coiled-coil region" evidence="1">
    <location>
        <begin position="301"/>
        <end position="413"/>
    </location>
</feature>
<keyword evidence="1" id="KW-0175">Coiled coil</keyword>
<evidence type="ECO:0000313" key="4">
    <source>
        <dbReference type="EMBL" id="EWM53231.1"/>
    </source>
</evidence>
<dbReference type="RefSeq" id="WP_019680202.1">
    <property type="nucleotide sequence ID" value="NZ_ATAX01000026.1"/>
</dbReference>
<feature type="compositionally biased region" description="Acidic residues" evidence="2">
    <location>
        <begin position="486"/>
        <end position="503"/>
    </location>
</feature>
<gene>
    <name evidence="4" type="ORF">RF007C_09655</name>
</gene>
<keyword evidence="3" id="KW-0472">Membrane</keyword>
<dbReference type="eggNOG" id="COG3206">
    <property type="taxonomic scope" value="Bacteria"/>
</dbReference>
<evidence type="ECO:0000313" key="5">
    <source>
        <dbReference type="Proteomes" id="UP000019365"/>
    </source>
</evidence>
<feature type="region of interest" description="Disordered" evidence="2">
    <location>
        <begin position="482"/>
        <end position="503"/>
    </location>
</feature>